<keyword evidence="2" id="KW-0732">Signal</keyword>
<keyword evidence="4" id="KW-1185">Reference proteome</keyword>
<protein>
    <submittedName>
        <fullName evidence="3">Uncharacterized protein</fullName>
    </submittedName>
</protein>
<organism evidence="3 4">
    <name type="scientific">Paraburkholderia phenazinium</name>
    <dbReference type="NCBI Taxonomy" id="60549"/>
    <lineage>
        <taxon>Bacteria</taxon>
        <taxon>Pseudomonadati</taxon>
        <taxon>Pseudomonadota</taxon>
        <taxon>Betaproteobacteria</taxon>
        <taxon>Burkholderiales</taxon>
        <taxon>Burkholderiaceae</taxon>
        <taxon>Paraburkholderia</taxon>
    </lineage>
</organism>
<dbReference type="OrthoDB" id="9997872at2"/>
<dbReference type="PROSITE" id="PS51257">
    <property type="entry name" value="PROKAR_LIPOPROTEIN"/>
    <property type="match status" value="1"/>
</dbReference>
<evidence type="ECO:0000256" key="2">
    <source>
        <dbReference type="SAM" id="SignalP"/>
    </source>
</evidence>
<feature type="region of interest" description="Disordered" evidence="1">
    <location>
        <begin position="56"/>
        <end position="132"/>
    </location>
</feature>
<dbReference type="RefSeq" id="WP_074294115.1">
    <property type="nucleotide sequence ID" value="NZ_FSRU01000001.1"/>
</dbReference>
<feature type="chain" id="PRO_5011980517" evidence="2">
    <location>
        <begin position="23"/>
        <end position="132"/>
    </location>
</feature>
<evidence type="ECO:0000313" key="4">
    <source>
        <dbReference type="Proteomes" id="UP000185151"/>
    </source>
</evidence>
<feature type="compositionally biased region" description="Low complexity" evidence="1">
    <location>
        <begin position="112"/>
        <end position="122"/>
    </location>
</feature>
<dbReference type="AlphaFoldDB" id="A0A1N6G3I1"/>
<dbReference type="EMBL" id="FSRU01000001">
    <property type="protein sequence ID" value="SIO02001.1"/>
    <property type="molecule type" value="Genomic_DNA"/>
</dbReference>
<gene>
    <name evidence="3" type="ORF">SAMN05444165_0538</name>
</gene>
<dbReference type="Proteomes" id="UP000185151">
    <property type="component" value="Unassembled WGS sequence"/>
</dbReference>
<accession>A0A1N6G3I1</accession>
<reference evidence="3 4" key="1">
    <citation type="submission" date="2016-11" db="EMBL/GenBank/DDBJ databases">
        <authorList>
            <person name="Jaros S."/>
            <person name="Januszkiewicz K."/>
            <person name="Wedrychowicz H."/>
        </authorList>
    </citation>
    <scope>NUCLEOTIDE SEQUENCE [LARGE SCALE GENOMIC DNA]</scope>
    <source>
        <strain evidence="3 4">GAS95</strain>
    </source>
</reference>
<feature type="signal peptide" evidence="2">
    <location>
        <begin position="1"/>
        <end position="22"/>
    </location>
</feature>
<evidence type="ECO:0000256" key="1">
    <source>
        <dbReference type="SAM" id="MobiDB-lite"/>
    </source>
</evidence>
<sequence length="132" mass="13655">MWVRAVAVAVVAVACCAVTAQAAQYAEVWNPPEARHAPKRVKGHAPASTKVAAKAVVTGKSKRLKVEPKKKPSLHAAHQVKPHGKLVAKSAAGKPVKTVRSKGVPSKAVKMASANTATNSAAGARNLPPILH</sequence>
<evidence type="ECO:0000313" key="3">
    <source>
        <dbReference type="EMBL" id="SIO02001.1"/>
    </source>
</evidence>
<name>A0A1N6G3I1_9BURK</name>
<proteinExistence type="predicted"/>